<organism evidence="1 2">
    <name type="scientific">Hygrophoropsis aurantiaca</name>
    <dbReference type="NCBI Taxonomy" id="72124"/>
    <lineage>
        <taxon>Eukaryota</taxon>
        <taxon>Fungi</taxon>
        <taxon>Dikarya</taxon>
        <taxon>Basidiomycota</taxon>
        <taxon>Agaricomycotina</taxon>
        <taxon>Agaricomycetes</taxon>
        <taxon>Agaricomycetidae</taxon>
        <taxon>Boletales</taxon>
        <taxon>Coniophorineae</taxon>
        <taxon>Hygrophoropsidaceae</taxon>
        <taxon>Hygrophoropsis</taxon>
    </lineage>
</organism>
<dbReference type="EMBL" id="MU267804">
    <property type="protein sequence ID" value="KAH7908683.1"/>
    <property type="molecule type" value="Genomic_DNA"/>
</dbReference>
<protein>
    <submittedName>
        <fullName evidence="1">Uncharacterized protein</fullName>
    </submittedName>
</protein>
<gene>
    <name evidence="1" type="ORF">BJ138DRAFT_1157070</name>
</gene>
<sequence>MKDMQLCKVDLTSQPDFSTLIQILSPHAPFSLHILGGILNARPRTGKLQSGEYPNTSAWTSKPLGSIDAASDLYCALIYSALTHQFHLFCSAESSVGPATRTAEIHVQDTIEAVLDLARVHAPAYDSELILGGDTGSPAVRRESDPAMVIIAAVHEKWHACLRSRSAAQYATARYVLPPGSCNTSTVGLPGELVVSAIQESDIERVRGTSHIPRPEEYYLTRSGCSVCLRPKGGAGKAIAWALVHADGGIGALYVDARYRRKGLAQTVIKELVKKLNFSNDPGMDGSSLAVGDDDTGGGALGWHWMDVDVGNEGATAFYDSFEGCRRGWICHWTYIGVW</sequence>
<evidence type="ECO:0000313" key="2">
    <source>
        <dbReference type="Proteomes" id="UP000790377"/>
    </source>
</evidence>
<dbReference type="Proteomes" id="UP000790377">
    <property type="component" value="Unassembled WGS sequence"/>
</dbReference>
<proteinExistence type="predicted"/>
<reference evidence="1" key="1">
    <citation type="journal article" date="2021" name="New Phytol.">
        <title>Evolutionary innovations through gain and loss of genes in the ectomycorrhizal Boletales.</title>
        <authorList>
            <person name="Wu G."/>
            <person name="Miyauchi S."/>
            <person name="Morin E."/>
            <person name="Kuo A."/>
            <person name="Drula E."/>
            <person name="Varga T."/>
            <person name="Kohler A."/>
            <person name="Feng B."/>
            <person name="Cao Y."/>
            <person name="Lipzen A."/>
            <person name="Daum C."/>
            <person name="Hundley H."/>
            <person name="Pangilinan J."/>
            <person name="Johnson J."/>
            <person name="Barry K."/>
            <person name="LaButti K."/>
            <person name="Ng V."/>
            <person name="Ahrendt S."/>
            <person name="Min B."/>
            <person name="Choi I.G."/>
            <person name="Park H."/>
            <person name="Plett J.M."/>
            <person name="Magnuson J."/>
            <person name="Spatafora J.W."/>
            <person name="Nagy L.G."/>
            <person name="Henrissat B."/>
            <person name="Grigoriev I.V."/>
            <person name="Yang Z.L."/>
            <person name="Xu J."/>
            <person name="Martin F.M."/>
        </authorList>
    </citation>
    <scope>NUCLEOTIDE SEQUENCE</scope>
    <source>
        <strain evidence="1">ATCC 28755</strain>
    </source>
</reference>
<evidence type="ECO:0000313" key="1">
    <source>
        <dbReference type="EMBL" id="KAH7908683.1"/>
    </source>
</evidence>
<keyword evidence="2" id="KW-1185">Reference proteome</keyword>
<comment type="caution">
    <text evidence="1">The sequence shown here is derived from an EMBL/GenBank/DDBJ whole genome shotgun (WGS) entry which is preliminary data.</text>
</comment>
<name>A0ACB8A7L7_9AGAM</name>
<accession>A0ACB8A7L7</accession>